<evidence type="ECO:0000313" key="1">
    <source>
        <dbReference type="EnsemblPlants" id="AVESA.00010b.r2.5DG0935770.1.CDS"/>
    </source>
</evidence>
<protein>
    <submittedName>
        <fullName evidence="1">Uncharacterized protein</fullName>
    </submittedName>
</protein>
<dbReference type="Proteomes" id="UP001732700">
    <property type="component" value="Chromosome 5D"/>
</dbReference>
<evidence type="ECO:0000313" key="2">
    <source>
        <dbReference type="Proteomes" id="UP001732700"/>
    </source>
</evidence>
<proteinExistence type="predicted"/>
<reference evidence="1" key="2">
    <citation type="submission" date="2025-09" db="UniProtKB">
        <authorList>
            <consortium name="EnsemblPlants"/>
        </authorList>
    </citation>
    <scope>IDENTIFICATION</scope>
</reference>
<name>A0ACD5Y9N0_AVESA</name>
<reference evidence="1" key="1">
    <citation type="submission" date="2021-05" db="EMBL/GenBank/DDBJ databases">
        <authorList>
            <person name="Scholz U."/>
            <person name="Mascher M."/>
            <person name="Fiebig A."/>
        </authorList>
    </citation>
    <scope>NUCLEOTIDE SEQUENCE [LARGE SCALE GENOMIC DNA]</scope>
</reference>
<accession>A0ACD5Y9N0</accession>
<organism evidence="1 2">
    <name type="scientific">Avena sativa</name>
    <name type="common">Oat</name>
    <dbReference type="NCBI Taxonomy" id="4498"/>
    <lineage>
        <taxon>Eukaryota</taxon>
        <taxon>Viridiplantae</taxon>
        <taxon>Streptophyta</taxon>
        <taxon>Embryophyta</taxon>
        <taxon>Tracheophyta</taxon>
        <taxon>Spermatophyta</taxon>
        <taxon>Magnoliopsida</taxon>
        <taxon>Liliopsida</taxon>
        <taxon>Poales</taxon>
        <taxon>Poaceae</taxon>
        <taxon>BOP clade</taxon>
        <taxon>Pooideae</taxon>
        <taxon>Poodae</taxon>
        <taxon>Poeae</taxon>
        <taxon>Poeae Chloroplast Group 1 (Aveneae type)</taxon>
        <taxon>Aveninae</taxon>
        <taxon>Avena</taxon>
    </lineage>
</organism>
<dbReference type="EnsemblPlants" id="AVESA.00010b.r2.5DG0935770.1">
    <property type="protein sequence ID" value="AVESA.00010b.r2.5DG0935770.1.CDS"/>
    <property type="gene ID" value="AVESA.00010b.r2.5DG0935770"/>
</dbReference>
<sequence>MDHDQELEMEALEGILNDTSAEPIKLSYGLLKLITDNFSNKIGQGGFGVVYQGDLRNGLVAVKRSNGLKVTDKQFMDEIKCLKSINHKNIVRFLGYCADTQEEVMPLDGTYVMAGERNRLFCFEYVSNGNIRQYLQQENPHGDDWFGRYLMIRGICHGLRYLHDNKINHLDLKPENIMLDGQMEPKITDFGLSRLLEQGQSTLVTEHIVGTLRYIAPEIIDKGEISFKADIYALGIIIIELLTGISLISLQNWDESLDMECPGMRKCTEIAHKCTQPDKHNRPTVHEVISDLDELESIIPRPCVNQIYKRTVVMLPARSLTIGQVDNPHYWSWIPDPDFRFGQCVELLSVYNLKVSREIAPKDLPGPATGYTVYLVYKHLYKLGGSALKDLVQTASILLGQRVIATSKVSLHPLPTWEQADVTYPTMRRDGWLELRLGEFSNEGVMTIQLFHENPYNRLSDIIIKGMEVRSH</sequence>
<keyword evidence="2" id="KW-1185">Reference proteome</keyword>